<evidence type="ECO:0000256" key="9">
    <source>
        <dbReference type="ARBA" id="ARBA00023295"/>
    </source>
</evidence>
<evidence type="ECO:0000256" key="10">
    <source>
        <dbReference type="ARBA" id="ARBA00023965"/>
    </source>
</evidence>
<dbReference type="Proteomes" id="UP000252585">
    <property type="component" value="Unassembled WGS sequence"/>
</dbReference>
<reference evidence="18 19" key="1">
    <citation type="submission" date="2018-07" db="EMBL/GenBank/DDBJ databases">
        <title>Genomic Encyclopedia of Type Strains, Phase IV (KMG-IV): sequencing the most valuable type-strain genomes for metagenomic binning, comparative biology and taxonomic classification.</title>
        <authorList>
            <person name="Goeker M."/>
        </authorList>
    </citation>
    <scope>NUCLEOTIDE SEQUENCE [LARGE SCALE GENOMIC DNA]</scope>
    <source>
        <strain evidence="18 19">DSM 27696</strain>
    </source>
</reference>
<dbReference type="EMBL" id="QPJJ01000001">
    <property type="protein sequence ID" value="RCW77295.1"/>
    <property type="molecule type" value="Genomic_DNA"/>
</dbReference>
<dbReference type="InterPro" id="IPR017853">
    <property type="entry name" value="GH"/>
</dbReference>
<dbReference type="Pfam" id="PF18033">
    <property type="entry name" value="SpuA_C"/>
    <property type="match status" value="1"/>
</dbReference>
<dbReference type="Gene3D" id="2.60.40.10">
    <property type="entry name" value="Immunoglobulins"/>
    <property type="match status" value="2"/>
</dbReference>
<evidence type="ECO:0000256" key="8">
    <source>
        <dbReference type="ARBA" id="ARBA00023088"/>
    </source>
</evidence>
<gene>
    <name evidence="18" type="ORF">DFR57_101164</name>
</gene>
<dbReference type="InterPro" id="IPR002044">
    <property type="entry name" value="CBM20"/>
</dbReference>
<feature type="compositionally biased region" description="Acidic residues" evidence="14">
    <location>
        <begin position="2131"/>
        <end position="2154"/>
    </location>
</feature>
<dbReference type="CDD" id="cd02860">
    <property type="entry name" value="E_set_Pullulanase"/>
    <property type="match status" value="1"/>
</dbReference>
<dbReference type="NCBIfam" id="TIGR01167">
    <property type="entry name" value="LPXTG_anchor"/>
    <property type="match status" value="1"/>
</dbReference>
<feature type="chain" id="PRO_5016917550" description="pullulanase" evidence="16">
    <location>
        <begin position="23"/>
        <end position="2398"/>
    </location>
</feature>
<dbReference type="SMART" id="SM01065">
    <property type="entry name" value="CBM_2"/>
    <property type="match status" value="1"/>
</dbReference>
<dbReference type="SMART" id="SM00642">
    <property type="entry name" value="Aamy"/>
    <property type="match status" value="1"/>
</dbReference>
<dbReference type="Gene3D" id="2.60.40.1110">
    <property type="match status" value="4"/>
</dbReference>
<keyword evidence="8" id="KW-0572">Peptidoglycan-anchor</keyword>
<feature type="region of interest" description="Disordered" evidence="14">
    <location>
        <begin position="2129"/>
        <end position="2179"/>
    </location>
</feature>
<dbReference type="InterPro" id="IPR013784">
    <property type="entry name" value="Carb-bd-like_fold"/>
</dbReference>
<comment type="similarity">
    <text evidence="2">Belongs to the glycosyl hydrolase 13 family.</text>
</comment>
<dbReference type="EC" id="3.2.1.41" evidence="11"/>
<protein>
    <recommendedName>
        <fullName evidence="11">pullulanase</fullName>
        <ecNumber evidence="11">3.2.1.41</ecNumber>
    </recommendedName>
    <alternativeName>
        <fullName evidence="12">Alpha-dextrin endo-1,6-alpha-glucosidase</fullName>
    </alternativeName>
    <alternativeName>
        <fullName evidence="13">Pullulan 6-glucanohydrolase</fullName>
    </alternativeName>
</protein>
<keyword evidence="9" id="KW-0326">Glycosidase</keyword>
<feature type="transmembrane region" description="Helical" evidence="15">
    <location>
        <begin position="2371"/>
        <end position="2391"/>
    </location>
</feature>
<dbReference type="InterPro" id="IPR014755">
    <property type="entry name" value="Cu-Rt/internalin_Ig-like"/>
</dbReference>
<dbReference type="Pfam" id="PF00746">
    <property type="entry name" value="Gram_pos_anchor"/>
    <property type="match status" value="1"/>
</dbReference>
<keyword evidence="4" id="KW-0964">Secreted</keyword>
<organism evidence="18 19">
    <name type="scientific">Saliterribacillus persicus</name>
    <dbReference type="NCBI Taxonomy" id="930114"/>
    <lineage>
        <taxon>Bacteria</taxon>
        <taxon>Bacillati</taxon>
        <taxon>Bacillota</taxon>
        <taxon>Bacilli</taxon>
        <taxon>Bacillales</taxon>
        <taxon>Bacillaceae</taxon>
        <taxon>Saliterribacillus</taxon>
    </lineage>
</organism>
<keyword evidence="7" id="KW-0106">Calcium</keyword>
<keyword evidence="15" id="KW-0472">Membrane</keyword>
<dbReference type="Pfam" id="PF02922">
    <property type="entry name" value="CBM_48"/>
    <property type="match status" value="2"/>
</dbReference>
<comment type="subcellular location">
    <subcellularLocation>
        <location evidence="1">Secreted</location>
        <location evidence="1">Cell wall</location>
        <topology evidence="1">Peptidoglycan-anchor</topology>
    </subcellularLocation>
</comment>
<dbReference type="InterPro" id="IPR004193">
    <property type="entry name" value="Glyco_hydro_13_N"/>
</dbReference>
<keyword evidence="15" id="KW-0812">Transmembrane</keyword>
<dbReference type="SUPFAM" id="SSF81296">
    <property type="entry name" value="E set domains"/>
    <property type="match status" value="2"/>
</dbReference>
<keyword evidence="5 16" id="KW-0732">Signal</keyword>
<evidence type="ECO:0000256" key="14">
    <source>
        <dbReference type="SAM" id="MobiDB-lite"/>
    </source>
</evidence>
<dbReference type="PROSITE" id="PS50847">
    <property type="entry name" value="GRAM_POS_ANCHORING"/>
    <property type="match status" value="1"/>
</dbReference>
<comment type="catalytic activity">
    <reaction evidence="10">
        <text>Hydrolysis of (1-&gt;6)-alpha-D-glucosidic linkages in pullulan, amylopectin and glycogen, and in the alpha- and beta-limit dextrins of amylopectin and glycogen.</text>
        <dbReference type="EC" id="3.2.1.41"/>
    </reaction>
</comment>
<dbReference type="SUPFAM" id="SSF49452">
    <property type="entry name" value="Starch-binding domain-like"/>
    <property type="match status" value="4"/>
</dbReference>
<keyword evidence="6" id="KW-0378">Hydrolase</keyword>
<evidence type="ECO:0000256" key="2">
    <source>
        <dbReference type="ARBA" id="ARBA00008061"/>
    </source>
</evidence>
<keyword evidence="3" id="KW-0134">Cell wall</keyword>
<accession>A0A368YAZ2</accession>
<dbReference type="SUPFAM" id="SSF51011">
    <property type="entry name" value="Glycosyl hydrolase domain"/>
    <property type="match status" value="1"/>
</dbReference>
<dbReference type="NCBIfam" id="TIGR02102">
    <property type="entry name" value="pullulan_Gpos"/>
    <property type="match status" value="1"/>
</dbReference>
<dbReference type="GO" id="GO:0005975">
    <property type="term" value="P:carbohydrate metabolic process"/>
    <property type="evidence" value="ECO:0007669"/>
    <property type="project" value="InterPro"/>
</dbReference>
<dbReference type="Gene3D" id="2.60.40.1180">
    <property type="entry name" value="Golgi alpha-mannosidase II"/>
    <property type="match status" value="2"/>
</dbReference>
<evidence type="ECO:0000256" key="4">
    <source>
        <dbReference type="ARBA" id="ARBA00022525"/>
    </source>
</evidence>
<dbReference type="GO" id="GO:0051060">
    <property type="term" value="F:pullulanase activity"/>
    <property type="evidence" value="ECO:0007669"/>
    <property type="project" value="UniProtKB-EC"/>
</dbReference>
<evidence type="ECO:0000256" key="13">
    <source>
        <dbReference type="ARBA" id="ARBA00031076"/>
    </source>
</evidence>
<feature type="domain" description="Gram-positive cocci surface proteins LPxTG" evidence="17">
    <location>
        <begin position="2363"/>
        <end position="2398"/>
    </location>
</feature>
<dbReference type="GO" id="GO:2001070">
    <property type="term" value="F:starch binding"/>
    <property type="evidence" value="ECO:0007669"/>
    <property type="project" value="InterPro"/>
</dbReference>
<proteinExistence type="inferred from homology"/>
<evidence type="ECO:0000256" key="7">
    <source>
        <dbReference type="ARBA" id="ARBA00022837"/>
    </source>
</evidence>
<dbReference type="InterPro" id="IPR013783">
    <property type="entry name" value="Ig-like_fold"/>
</dbReference>
<dbReference type="CDD" id="cd11341">
    <property type="entry name" value="AmyAc_Pullulanase_LD-like"/>
    <property type="match status" value="1"/>
</dbReference>
<dbReference type="InterPro" id="IPR011838">
    <property type="entry name" value="Pullulan_Gpos"/>
</dbReference>
<evidence type="ECO:0000313" key="19">
    <source>
        <dbReference type="Proteomes" id="UP000252585"/>
    </source>
</evidence>
<dbReference type="InterPro" id="IPR005323">
    <property type="entry name" value="CBM41_pullulanase"/>
</dbReference>
<evidence type="ECO:0000256" key="1">
    <source>
        <dbReference type="ARBA" id="ARBA00004168"/>
    </source>
</evidence>
<feature type="compositionally biased region" description="Basic and acidic residues" evidence="14">
    <location>
        <begin position="2169"/>
        <end position="2179"/>
    </location>
</feature>
<name>A0A368YAZ2_9BACI</name>
<evidence type="ECO:0000256" key="6">
    <source>
        <dbReference type="ARBA" id="ARBA00022801"/>
    </source>
</evidence>
<dbReference type="InterPro" id="IPR006047">
    <property type="entry name" value="GH13_cat_dom"/>
</dbReference>
<evidence type="ECO:0000259" key="17">
    <source>
        <dbReference type="PROSITE" id="PS50847"/>
    </source>
</evidence>
<dbReference type="Pfam" id="PF03714">
    <property type="entry name" value="PUD"/>
    <property type="match status" value="4"/>
</dbReference>
<keyword evidence="15" id="KW-1133">Transmembrane helix</keyword>
<dbReference type="InterPro" id="IPR013780">
    <property type="entry name" value="Glyco_hydro_b"/>
</dbReference>
<evidence type="ECO:0000256" key="11">
    <source>
        <dbReference type="ARBA" id="ARBA00024062"/>
    </source>
</evidence>
<dbReference type="InterPro" id="IPR040806">
    <property type="entry name" value="SpuA_C"/>
</dbReference>
<sequence length="2398" mass="263690">MLLIFLILFSTVSSYLPVSVSAAELESPVVNDDNTVTVTYEDVEAEKVRVAGDFNDWDPSALSMSDDGSGIWTATTSALTPDIYGYKLVVGEDGWKTDPLNPATLSNGNSKLVVPGLNLSEVPNKVAIGSSTSLTANLVDDSGNNPTSDATWSLVGEPTGVSLDGASLEVASDAAVDATFTVKATQGDYETTKEVQVIAGNNEFTVHYYREDPATFTDWDFYFFHESGEFDAVGKAFDSVDDSGDYRFAHGTYSFPTNEVTLLTRKGGENWDDQEGERVITVPEGESATEVWVVEGKLDVFTSRQDAINAITGDEQEEERRRVRLSYTRADETFGDWNIWVWNTGVKDDQINFDTIQGDTAVANIAVSEEAEEIGFVLRSTEDWDTAEKEFEDDQFISVNKNDLLTKAYIISGTDELRVVPDGSAPNVDKGNATFYYRDKELYSNDAMDTIDKVELKINNETYEMPYEPLNERFVYTVNGISTGETSYSYLITKDGTTKEVTDPYNTVDGASTIRYNEQVDLTVSGSVSPAAIDYNQNAVLSVGVEGLTDDIEISEIYADVSSLGNSSKLAIDPLLKEVSIAVDDHVTAGTKEIPLTVVDSYGNQYTSSTQVDVKTRQSVGEEDFDWDESIIYFMLTDRFFDGDSSNNDPYGIGFDTSKSGTYHGGDFEGITERLDYLDDLGVNTIWISPIVENIEYDVRYDATDGIDGEPYYGYHGYWASNFGKLNPHFGTMEEFHRLIDAAHDRGIKIMVDVVLNHTGYGLKEINGTVSNPPEQYPTDADRDRFSDLVRQGSNVGTAEVVGELAGLPDFKTEDPAVRQQIIDWQTAWIENATTPNGNTIDYFRVDTVKHVEDATWMAFKNALTEKMPEHKMIGEVWGASVGNDSGYLESGMMDSLLDFGFKGIAHSFVNGDLTEANDSLIDRNEKIDNTATLGQFLGSHDEDGFLHSLDGDEGKLKVAASLQATAKGQPVIYYGEELGQSGANNYPYYDNRYDLDWDQVEGNDVLAHYTEILNFRADNSDIFAKGDRTTIGGENSEDYLLFSRNYNGDAAYVGLNVAEEALDITVSVDSADAIVTDHYSNQTYNATAANEVSLTLPAIADGGTALLTVEGGSITGVTTNTSDNSDDGDAVEPIPDNHIRIHYQRTENDYENYGAWLWNDVESPSAGWPDGATMFEKTDSYGSYIDVELAEGAQNIGFLVMDVTNGDAGKDGGDKGFTITSPEMNEIWIKQGSDEVFTYEPVDLPENTVRIHYLRDNADYENYGVWNWGDVVAPSETWPTGATDFEGTDRYGAYVDIELTEDAQELGFIVLDESGGGTKDGGNKTFNLLDKYNRLWVKQGDDNVYISPYWDVATGITAAEVISETTIQLNFTMTEGLTAEDLVSDLEIVDADGTTVTVESAEITGDKTADVTATFDINKLPLSITYSDKTVSASSGWKFIDEQYGYEGDDLGATYQDGDATLKLWAPKASKVVANFFDKEDAATEIGSVELTNENGVWTKEVTASELGLSDLDGYYYQYEVTNDGVTKEVLDPYAKSMAAFTLNTEGEAGPDGDDVGKAAIVDLSGTDPEGFSHADIDGYEKREDAVIYEVHVRDFTSDSSIEGDLDARWGSYQAFIDKLDYIESLGVTHVQLLPIMAWYYGDETAMDERELDYSAGGNEYNWGYDPHSYFSPDGAYSEDATKAKLRVEETKALIDAIHDAGMGVVLDVVYTHTAKTSTLNDIVPNYYAFQDAEGNFLGGFGNNLATNHQMAEKLMVDSVKYWFEEYKIDGMRFDMMGDATYPAIQNAYDAAAEINPNALFIGEGWRTFAGDLDDPTLEGMGADQDWMDKTDDVGVFSDEMRNELKSGFGSEGEPRFLTGGARSIETIFNNIKAQPSNTPSDDPGDMVQYIAAHDNLPLFDVIAQSIKKDPAIPENNLEIHKRIRIGNSLVLTSQGTAFIHAGQEYGRTKQWQTDGVPQQKYHELTDENGDPFKHPYFVHDSYDSSDAINMFEWKKVTDESLYPVNTLTQAYTQGLIELRRSTDAFRLGDMELVNSNVTLIDAPEIADQDLLIAYKNESTDETGAYYVFVNADTTERVLTLSEDLTSGTVVVDNDEAGTAAVSEKSGFSLTSDSMSIDPLTTVVIKVSDDEPGTDEPGTDEPGTDEPGTDEPGTDGPGTEEPGTDEPGTDKPKKDKTSKVVIKDETDLVINDNNKVYSYSKKAKSVTINKEVISKLDPDFSVELTNGKATLLIPIKLFPEGTDVTINFEKVSKKVAMKNKDAVSELIDFSIIADGKEITEFPDQPITVTFAVNKNKVKNWEDLKVVYIDENGDHKEIISPISYNKEKGEVVAELTHFSAYGVFEIASDSDDEGASKDNGEALPDTATNQYNWLLVGGLLLVIGAITLVAVRRKRQQS</sequence>
<feature type="signal peptide" evidence="16">
    <location>
        <begin position="1"/>
        <end position="22"/>
    </location>
</feature>
<comment type="caution">
    <text evidence="18">The sequence shown here is derived from an EMBL/GenBank/DDBJ whole genome shotgun (WGS) entry which is preliminary data.</text>
</comment>
<dbReference type="PANTHER" id="PTHR43002">
    <property type="entry name" value="GLYCOGEN DEBRANCHING ENZYME"/>
    <property type="match status" value="1"/>
</dbReference>
<evidence type="ECO:0000313" key="18">
    <source>
        <dbReference type="EMBL" id="RCW77295.1"/>
    </source>
</evidence>
<evidence type="ECO:0000256" key="16">
    <source>
        <dbReference type="SAM" id="SignalP"/>
    </source>
</evidence>
<dbReference type="Gene3D" id="2.60.40.1220">
    <property type="match status" value="1"/>
</dbReference>
<evidence type="ECO:0000256" key="3">
    <source>
        <dbReference type="ARBA" id="ARBA00022512"/>
    </source>
</evidence>
<dbReference type="SUPFAM" id="SSF51445">
    <property type="entry name" value="(Trans)glycosidases"/>
    <property type="match status" value="2"/>
</dbReference>
<evidence type="ECO:0000256" key="12">
    <source>
        <dbReference type="ARBA" id="ARBA00029618"/>
    </source>
</evidence>
<dbReference type="InterPro" id="IPR019931">
    <property type="entry name" value="LPXTG_anchor"/>
</dbReference>
<dbReference type="Gene3D" id="3.20.20.80">
    <property type="entry name" value="Glycosidases"/>
    <property type="match status" value="2"/>
</dbReference>
<keyword evidence="19" id="KW-1185">Reference proteome</keyword>
<evidence type="ECO:0000256" key="15">
    <source>
        <dbReference type="SAM" id="Phobius"/>
    </source>
</evidence>
<dbReference type="Pfam" id="PF00128">
    <property type="entry name" value="Alpha-amylase"/>
    <property type="match status" value="2"/>
</dbReference>
<dbReference type="CDD" id="cd10315">
    <property type="entry name" value="CBM41_pullulanase"/>
    <property type="match status" value="3"/>
</dbReference>
<dbReference type="InterPro" id="IPR014756">
    <property type="entry name" value="Ig_E-set"/>
</dbReference>
<evidence type="ECO:0000256" key="5">
    <source>
        <dbReference type="ARBA" id="ARBA00022729"/>
    </source>
</evidence>